<dbReference type="Gene3D" id="3.30.420.10">
    <property type="entry name" value="Ribonuclease H-like superfamily/Ribonuclease H"/>
    <property type="match status" value="1"/>
</dbReference>
<accession>A0ABM4D8N9</accession>
<evidence type="ECO:0000256" key="4">
    <source>
        <dbReference type="ARBA" id="ARBA00025599"/>
    </source>
</evidence>
<proteinExistence type="predicted"/>
<dbReference type="SMART" id="SM00479">
    <property type="entry name" value="EXOIII"/>
    <property type="match status" value="1"/>
</dbReference>
<keyword evidence="6" id="KW-1185">Reference proteome</keyword>
<dbReference type="PANTHER" id="PTHR12801">
    <property type="entry name" value="RNA EXONUCLEASE REXO1 / RECO3 FAMILY MEMBER-RELATED"/>
    <property type="match status" value="1"/>
</dbReference>
<feature type="domain" description="Exonuclease" evidence="5">
    <location>
        <begin position="25"/>
        <end position="187"/>
    </location>
</feature>
<dbReference type="RefSeq" id="XP_065670701.1">
    <property type="nucleotide sequence ID" value="XM_065814629.1"/>
</dbReference>
<comment type="function">
    <text evidence="4">Exoribonuclease involved in ribosome biosynthesis. Involved in the processing of ITS1, the internal transcribed spacer localized between the 18S and 5.8S rRNAs.</text>
</comment>
<dbReference type="Proteomes" id="UP001652625">
    <property type="component" value="Chromosome 12"/>
</dbReference>
<dbReference type="InterPro" id="IPR047021">
    <property type="entry name" value="REXO1/3/4-like"/>
</dbReference>
<sequence length="207" mass="23837">MTKKNTTFSEETCLFSKSDNINPSEVVSLDCEMVGISNNQDALGRCSIVDYFGNVLYDKYVKPESTITDYRTKWSGIKPHHMHQAISFKKARSEIYNIIKNKVIVGHSLHFDFKVLKLNRNNFKMRDISTSTLLRQLANFPSNQIVSLKRLAHVILGRDIQSGSHCSIEDSIATMDLYKIVENDWGNDVKSSTLKYLDDFFWPCWLQ</sequence>
<evidence type="ECO:0000313" key="7">
    <source>
        <dbReference type="RefSeq" id="XP_065670701.1"/>
    </source>
</evidence>
<dbReference type="GeneID" id="100197810"/>
<reference evidence="7" key="1">
    <citation type="submission" date="2025-08" db="UniProtKB">
        <authorList>
            <consortium name="RefSeq"/>
        </authorList>
    </citation>
    <scope>IDENTIFICATION</scope>
</reference>
<keyword evidence="1" id="KW-0698">rRNA processing</keyword>
<evidence type="ECO:0000256" key="2">
    <source>
        <dbReference type="ARBA" id="ARBA00022722"/>
    </source>
</evidence>
<dbReference type="InterPro" id="IPR036397">
    <property type="entry name" value="RNaseH_sf"/>
</dbReference>
<dbReference type="SUPFAM" id="SSF53098">
    <property type="entry name" value="Ribonuclease H-like"/>
    <property type="match status" value="1"/>
</dbReference>
<dbReference type="InterPro" id="IPR013520">
    <property type="entry name" value="Ribonucl_H"/>
</dbReference>
<keyword evidence="2" id="KW-0540">Nuclease</keyword>
<organism evidence="6 7">
    <name type="scientific">Hydra vulgaris</name>
    <name type="common">Hydra</name>
    <name type="synonym">Hydra attenuata</name>
    <dbReference type="NCBI Taxonomy" id="6087"/>
    <lineage>
        <taxon>Eukaryota</taxon>
        <taxon>Metazoa</taxon>
        <taxon>Cnidaria</taxon>
        <taxon>Hydrozoa</taxon>
        <taxon>Hydroidolina</taxon>
        <taxon>Anthoathecata</taxon>
        <taxon>Aplanulata</taxon>
        <taxon>Hydridae</taxon>
        <taxon>Hydra</taxon>
    </lineage>
</organism>
<protein>
    <submittedName>
        <fullName evidence="7">Interferon-stimulated gene 20 kDa protein isoform X1</fullName>
    </submittedName>
</protein>
<evidence type="ECO:0000259" key="5">
    <source>
        <dbReference type="SMART" id="SM00479"/>
    </source>
</evidence>
<name>A0ABM4D8N9_HYDVU</name>
<gene>
    <name evidence="7" type="primary">LOC100197810</name>
</gene>
<keyword evidence="3" id="KW-0378">Hydrolase</keyword>
<evidence type="ECO:0000313" key="6">
    <source>
        <dbReference type="Proteomes" id="UP001652625"/>
    </source>
</evidence>
<evidence type="ECO:0000256" key="3">
    <source>
        <dbReference type="ARBA" id="ARBA00022801"/>
    </source>
</evidence>
<dbReference type="InterPro" id="IPR012337">
    <property type="entry name" value="RNaseH-like_sf"/>
</dbReference>
<evidence type="ECO:0000256" key="1">
    <source>
        <dbReference type="ARBA" id="ARBA00022552"/>
    </source>
</evidence>
<dbReference type="Pfam" id="PF00929">
    <property type="entry name" value="RNase_T"/>
    <property type="match status" value="1"/>
</dbReference>
<dbReference type="PANTHER" id="PTHR12801:SF45">
    <property type="entry name" value="RNA EXONUCLEASE 4"/>
    <property type="match status" value="1"/>
</dbReference>